<proteinExistence type="predicted"/>
<evidence type="ECO:0000313" key="3">
    <source>
        <dbReference type="Proteomes" id="UP001500879"/>
    </source>
</evidence>
<gene>
    <name evidence="2" type="ORF">GCM10010357_45680</name>
</gene>
<feature type="region of interest" description="Disordered" evidence="1">
    <location>
        <begin position="10"/>
        <end position="51"/>
    </location>
</feature>
<name>A0ABN0YYJ4_9ACTN</name>
<dbReference type="RefSeq" id="WP_344027308.1">
    <property type="nucleotide sequence ID" value="NZ_BAAABX010000048.1"/>
</dbReference>
<organism evidence="2 3">
    <name type="scientific">Streptomyces luteireticuli</name>
    <dbReference type="NCBI Taxonomy" id="173858"/>
    <lineage>
        <taxon>Bacteria</taxon>
        <taxon>Bacillati</taxon>
        <taxon>Actinomycetota</taxon>
        <taxon>Actinomycetes</taxon>
        <taxon>Kitasatosporales</taxon>
        <taxon>Streptomycetaceae</taxon>
        <taxon>Streptomyces</taxon>
    </lineage>
</organism>
<evidence type="ECO:0000256" key="1">
    <source>
        <dbReference type="SAM" id="MobiDB-lite"/>
    </source>
</evidence>
<comment type="caution">
    <text evidence="2">The sequence shown here is derived from an EMBL/GenBank/DDBJ whole genome shotgun (WGS) entry which is preliminary data.</text>
</comment>
<dbReference type="EMBL" id="BAAABX010000048">
    <property type="protein sequence ID" value="GAA0419177.1"/>
    <property type="molecule type" value="Genomic_DNA"/>
</dbReference>
<evidence type="ECO:0000313" key="2">
    <source>
        <dbReference type="EMBL" id="GAA0419177.1"/>
    </source>
</evidence>
<reference evidence="2 3" key="1">
    <citation type="journal article" date="2019" name="Int. J. Syst. Evol. Microbiol.">
        <title>The Global Catalogue of Microorganisms (GCM) 10K type strain sequencing project: providing services to taxonomists for standard genome sequencing and annotation.</title>
        <authorList>
            <consortium name="The Broad Institute Genomics Platform"/>
            <consortium name="The Broad Institute Genome Sequencing Center for Infectious Disease"/>
            <person name="Wu L."/>
            <person name="Ma J."/>
        </authorList>
    </citation>
    <scope>NUCLEOTIDE SEQUENCE [LARGE SCALE GENOMIC DNA]</scope>
    <source>
        <strain evidence="2 3">JCM 4788</strain>
    </source>
</reference>
<feature type="compositionally biased region" description="Low complexity" evidence="1">
    <location>
        <begin position="33"/>
        <end position="46"/>
    </location>
</feature>
<keyword evidence="3" id="KW-1185">Reference proteome</keyword>
<sequence>MEIIVVYELDPSAGTAGTGPGGGTRTPVRRVHAAPGAPGAPSSPGPRTVCGRDTFAMARASWQPSGQPGSPWYPSEHADRVCDDCASVMEEET</sequence>
<protein>
    <submittedName>
        <fullName evidence="2">Uncharacterized protein</fullName>
    </submittedName>
</protein>
<accession>A0ABN0YYJ4</accession>
<dbReference type="Proteomes" id="UP001500879">
    <property type="component" value="Unassembled WGS sequence"/>
</dbReference>